<reference evidence="1 2" key="1">
    <citation type="journal article" date="2012" name="Genet. Mol. Biol.">
        <title>Analysis of 16S rRNA and mxaF genes revealing insights into Methylobacterium niche-specific plant association.</title>
        <authorList>
            <person name="Dourado M.N."/>
            <person name="Andreote F.D."/>
            <person name="Dini-Andreote F."/>
            <person name="Conti R."/>
            <person name="Araujo J.M."/>
            <person name="Araujo W.L."/>
        </authorList>
    </citation>
    <scope>NUCLEOTIDE SEQUENCE [LARGE SCALE GENOMIC DNA]</scope>
    <source>
        <strain evidence="1 2">SR1.6/6</strain>
    </source>
</reference>
<dbReference type="EMBL" id="CP043538">
    <property type="protein sequence ID" value="QGY06279.1"/>
    <property type="molecule type" value="Genomic_DNA"/>
</dbReference>
<gene>
    <name evidence="1" type="ORF">MMSR116_21530</name>
</gene>
<dbReference type="KEGG" id="mmes:MMSR116_21530"/>
<reference evidence="1 2" key="2">
    <citation type="journal article" date="2013" name="Genome Announc.">
        <title>Draft Genome Sequence of Methylobacterium mesophilicum Strain SR1.6/6, Isolated from Citrus sinensis.</title>
        <authorList>
            <person name="Marinho Almeida D."/>
            <person name="Dini-Andreote F."/>
            <person name="Camargo Neves A.A."/>
            <person name="Juca Ramos R.T."/>
            <person name="Andreote F.D."/>
            <person name="Carneiro A.R."/>
            <person name="Oliveira de Souza Lima A."/>
            <person name="Caracciolo Gomes de Sa P.H."/>
            <person name="Ribeiro Barbosa M.S."/>
            <person name="Araujo W.L."/>
            <person name="Silva A."/>
        </authorList>
    </citation>
    <scope>NUCLEOTIDE SEQUENCE [LARGE SCALE GENOMIC DNA]</scope>
    <source>
        <strain evidence="1 2">SR1.6/6</strain>
    </source>
</reference>
<protein>
    <submittedName>
        <fullName evidence="1">Uncharacterized protein</fullName>
    </submittedName>
</protein>
<accession>A0A6B9FY67</accession>
<sequence>MRPGSDGIWPVDPDPRLTNLRGQQRWHFAQAQPVGVEVAGHRIGAEDARIGLLGIRRDGHARPFPAAFTHAPATGEGLGALAPTPDPAQLDVDRDSVVEVPLPSGRPTLLRAGRPTGLYLFQDNLGALEAWTGTAFDTLGRLPANPAGSALATGPGGLAYTIPDALISVPLPQLGPRLDHAVGRGRGLRFLSAPCWRGADLLAWAARDGRLILCRSPAGSAALDLFDTGRPAPGGTLSGPWLNRLGDAAWTGPDGSVACRAGDGAVDFIPWPKGFGPILAQAPWRDRADRHHQLGMADGRYHAAALSPDAVPRLLDGPHLAAGTVTYSGHACFAVPWQTQTEALNLGVHAGSLLVPLLAMPRDTILLAVTLPGPRGEFLRGATLSTPATGQVLHHAHGAGLRRLPVSLEVSALDDAGALLHDGALYLWSRSGSRCHALRLRPA</sequence>
<evidence type="ECO:0000313" key="2">
    <source>
        <dbReference type="Proteomes" id="UP000012488"/>
    </source>
</evidence>
<proteinExistence type="predicted"/>
<evidence type="ECO:0000313" key="1">
    <source>
        <dbReference type="EMBL" id="QGY06279.1"/>
    </source>
</evidence>
<dbReference type="AlphaFoldDB" id="A0A6B9FY67"/>
<organism evidence="1 2">
    <name type="scientific">Methylobacterium mesophilicum SR1.6/6</name>
    <dbReference type="NCBI Taxonomy" id="908290"/>
    <lineage>
        <taxon>Bacteria</taxon>
        <taxon>Pseudomonadati</taxon>
        <taxon>Pseudomonadota</taxon>
        <taxon>Alphaproteobacteria</taxon>
        <taxon>Hyphomicrobiales</taxon>
        <taxon>Methylobacteriaceae</taxon>
        <taxon>Methylobacterium</taxon>
    </lineage>
</organism>
<dbReference type="OrthoDB" id="7972791at2"/>
<dbReference type="Proteomes" id="UP000012488">
    <property type="component" value="Chromosome"/>
</dbReference>
<name>A0A6B9FY67_9HYPH</name>